<dbReference type="GO" id="GO:0003676">
    <property type="term" value="F:nucleic acid binding"/>
    <property type="evidence" value="ECO:0007669"/>
    <property type="project" value="InterPro"/>
</dbReference>
<feature type="domain" description="HNH nuclease" evidence="1">
    <location>
        <begin position="140"/>
        <end position="199"/>
    </location>
</feature>
<dbReference type="Gene3D" id="1.10.30.50">
    <property type="match status" value="1"/>
</dbReference>
<evidence type="ECO:0000313" key="5">
    <source>
        <dbReference type="Proteomes" id="UP000373449"/>
    </source>
</evidence>
<dbReference type="OrthoDB" id="9802640at2"/>
<dbReference type="AlphaFoldDB" id="A0A2C6DEU7"/>
<dbReference type="EMBL" id="CAADJA010000002">
    <property type="protein sequence ID" value="VFS48102.1"/>
    <property type="molecule type" value="Genomic_DNA"/>
</dbReference>
<dbReference type="RefSeq" id="WP_029093219.1">
    <property type="nucleotide sequence ID" value="NZ_CAADJA010000002.1"/>
</dbReference>
<sequence length="224" mass="25780">MSNYWSEEELEVTVQAYFDMYSKYLGKIPFAKTAYYKALHLQFGRSEKAFEYRMQNISYVITQLGMEFLPGLKPAKNIGEKNYLKVEAIIKKITQDEDNLLPPEKQFLQEISSSYEIPPEGVKKPSTKLTTVIQRRRSLKVKDWVLNQANGICESCKQPAPFYAEGGKPYLEVHHIKHLSNNGSDTITNSVAICPNCHKAFHYSENSLQLIEQAYSTLTRLIRE</sequence>
<evidence type="ECO:0000313" key="3">
    <source>
        <dbReference type="EMBL" id="VFS48102.1"/>
    </source>
</evidence>
<reference evidence="2" key="2">
    <citation type="submission" date="2017-09" db="EMBL/GenBank/DDBJ databases">
        <title>FDA dAtabase for Regulatory Grade micrObial Sequences (FDA-ARGOS): Supporting development and validation of Infectious Disease Dx tests.</title>
        <authorList>
            <person name="Minogue T."/>
            <person name="Wolcott M."/>
            <person name="Wasieloski L."/>
            <person name="Aguilar W."/>
            <person name="Moore D."/>
            <person name="Tallon L.J."/>
            <person name="Sadzewicz L."/>
            <person name="Ott S."/>
            <person name="Zhao X."/>
            <person name="Nagaraj S."/>
            <person name="Vavikolanu K."/>
            <person name="Aluvathingal J."/>
            <person name="Nadendla S."/>
            <person name="Sichtig H."/>
        </authorList>
    </citation>
    <scope>NUCLEOTIDE SEQUENCE</scope>
    <source>
        <strain evidence="2">FDAARGOS_387</strain>
    </source>
</reference>
<gene>
    <name evidence="2" type="ORF">CRN84_10395</name>
    <name evidence="3" type="ORF">NCTC12282_03015</name>
</gene>
<proteinExistence type="predicted"/>
<dbReference type="Proteomes" id="UP000373449">
    <property type="component" value="Unassembled WGS sequence"/>
</dbReference>
<reference evidence="4" key="1">
    <citation type="submission" date="2017-09" db="EMBL/GenBank/DDBJ databases">
        <title>FDA dAtabase for Regulatory Grade micrObial Sequences (FDA-ARGOS): Supporting development and validation of Infectious Disease Dx tests.</title>
        <authorList>
            <person name="Minogue T."/>
            <person name="Wolcott M."/>
            <person name="Wasieloski L."/>
            <person name="Aguilar W."/>
            <person name="Moore D."/>
            <person name="Tallon L."/>
            <person name="Sadzewicz L."/>
            <person name="Ott S."/>
            <person name="Zhao X."/>
            <person name="Nagaraj S."/>
            <person name="Vavikolanu K."/>
            <person name="Aluvathingal J."/>
            <person name="Nadendla S."/>
            <person name="Sichtig H."/>
        </authorList>
    </citation>
    <scope>NUCLEOTIDE SEQUENCE [LARGE SCALE GENOMIC DNA]</scope>
    <source>
        <strain evidence="4">FDAARGOS_387</strain>
    </source>
</reference>
<accession>A0A2C6DEU7</accession>
<dbReference type="Proteomes" id="UP000224974">
    <property type="component" value="Unassembled WGS sequence"/>
</dbReference>
<dbReference type="InterPro" id="IPR002711">
    <property type="entry name" value="HNH"/>
</dbReference>
<dbReference type="EMBL" id="PDDX01000001">
    <property type="protein sequence ID" value="PHI29716.1"/>
    <property type="molecule type" value="Genomic_DNA"/>
</dbReference>
<name>A0A2C6DEU7_9GAMM</name>
<dbReference type="CDD" id="cd00085">
    <property type="entry name" value="HNHc"/>
    <property type="match status" value="1"/>
</dbReference>
<evidence type="ECO:0000259" key="1">
    <source>
        <dbReference type="SMART" id="SM00507"/>
    </source>
</evidence>
<dbReference type="InterPro" id="IPR003615">
    <property type="entry name" value="HNH_nuc"/>
</dbReference>
<reference evidence="3 5" key="3">
    <citation type="submission" date="2019-03" db="EMBL/GenBank/DDBJ databases">
        <authorList>
            <consortium name="Pathogen Informatics"/>
        </authorList>
    </citation>
    <scope>NUCLEOTIDE SEQUENCE [LARGE SCALE GENOMIC DNA]</scope>
    <source>
        <strain evidence="3 5">NCTC12282</strain>
    </source>
</reference>
<keyword evidence="2" id="KW-0540">Nuclease</keyword>
<evidence type="ECO:0000313" key="2">
    <source>
        <dbReference type="EMBL" id="PHI29716.1"/>
    </source>
</evidence>
<dbReference type="Pfam" id="PF01844">
    <property type="entry name" value="HNH"/>
    <property type="match status" value="1"/>
</dbReference>
<evidence type="ECO:0000313" key="4">
    <source>
        <dbReference type="Proteomes" id="UP000224974"/>
    </source>
</evidence>
<dbReference type="STRING" id="1111728.GCA_000427805_00620"/>
<dbReference type="GO" id="GO:0008270">
    <property type="term" value="F:zinc ion binding"/>
    <property type="evidence" value="ECO:0007669"/>
    <property type="project" value="InterPro"/>
</dbReference>
<organism evidence="2 4">
    <name type="scientific">Budvicia aquatica</name>
    <dbReference type="NCBI Taxonomy" id="82979"/>
    <lineage>
        <taxon>Bacteria</taxon>
        <taxon>Pseudomonadati</taxon>
        <taxon>Pseudomonadota</taxon>
        <taxon>Gammaproteobacteria</taxon>
        <taxon>Enterobacterales</taxon>
        <taxon>Budviciaceae</taxon>
        <taxon>Budvicia</taxon>
    </lineage>
</organism>
<keyword evidence="4" id="KW-1185">Reference proteome</keyword>
<keyword evidence="2" id="KW-0378">Hydrolase</keyword>
<keyword evidence="2" id="KW-0255">Endonuclease</keyword>
<protein>
    <submittedName>
        <fullName evidence="2">HNH endonuclease</fullName>
    </submittedName>
    <submittedName>
        <fullName evidence="3">Predicted restriction endonuclease</fullName>
    </submittedName>
</protein>
<dbReference type="SMART" id="SM00507">
    <property type="entry name" value="HNHc"/>
    <property type="match status" value="1"/>
</dbReference>
<dbReference type="GO" id="GO:0004519">
    <property type="term" value="F:endonuclease activity"/>
    <property type="evidence" value="ECO:0007669"/>
    <property type="project" value="UniProtKB-KW"/>
</dbReference>